<gene>
    <name evidence="1" type="ORF">J3R30DRAFT_3445392</name>
</gene>
<dbReference type="AlphaFoldDB" id="A0A9W9AMN8"/>
<protein>
    <submittedName>
        <fullName evidence="1">Uncharacterized protein</fullName>
    </submittedName>
</protein>
<keyword evidence="2" id="KW-1185">Reference proteome</keyword>
<comment type="caution">
    <text evidence="1">The sequence shown here is derived from an EMBL/GenBank/DDBJ whole genome shotgun (WGS) entry which is preliminary data.</text>
</comment>
<name>A0A9W9AMN8_9AGAR</name>
<reference evidence="1" key="1">
    <citation type="submission" date="2022-08" db="EMBL/GenBank/DDBJ databases">
        <title>A Global Phylogenomic Analysis of the Shiitake Genus Lentinula.</title>
        <authorList>
            <consortium name="DOE Joint Genome Institute"/>
            <person name="Sierra-Patev S."/>
            <person name="Min B."/>
            <person name="Naranjo-Ortiz M."/>
            <person name="Looney B."/>
            <person name="Konkel Z."/>
            <person name="Slot J.C."/>
            <person name="Sakamoto Y."/>
            <person name="Steenwyk J.L."/>
            <person name="Rokas A."/>
            <person name="Carro J."/>
            <person name="Camarero S."/>
            <person name="Ferreira P."/>
            <person name="Molpeceres G."/>
            <person name="Ruiz-Duenas F.J."/>
            <person name="Serrano A."/>
            <person name="Henrissat B."/>
            <person name="Drula E."/>
            <person name="Hughes K.W."/>
            <person name="Mata J.L."/>
            <person name="Ishikawa N.K."/>
            <person name="Vargas-Isla R."/>
            <person name="Ushijima S."/>
            <person name="Smith C.A."/>
            <person name="Ahrendt S."/>
            <person name="Andreopoulos W."/>
            <person name="He G."/>
            <person name="Labutti K."/>
            <person name="Lipzen A."/>
            <person name="Ng V."/>
            <person name="Riley R."/>
            <person name="Sandor L."/>
            <person name="Barry K."/>
            <person name="Martinez A.T."/>
            <person name="Xiao Y."/>
            <person name="Gibbons J.G."/>
            <person name="Terashima K."/>
            <person name="Grigoriev I.V."/>
            <person name="Hibbett D.S."/>
        </authorList>
    </citation>
    <scope>NUCLEOTIDE SEQUENCE</scope>
    <source>
        <strain evidence="1">JLM2183</strain>
    </source>
</reference>
<evidence type="ECO:0000313" key="2">
    <source>
        <dbReference type="Proteomes" id="UP001150266"/>
    </source>
</evidence>
<evidence type="ECO:0000313" key="1">
    <source>
        <dbReference type="EMBL" id="KAJ4486239.1"/>
    </source>
</evidence>
<proteinExistence type="predicted"/>
<accession>A0A9W9AMN8</accession>
<organism evidence="1 2">
    <name type="scientific">Lentinula aciculospora</name>
    <dbReference type="NCBI Taxonomy" id="153920"/>
    <lineage>
        <taxon>Eukaryota</taxon>
        <taxon>Fungi</taxon>
        <taxon>Dikarya</taxon>
        <taxon>Basidiomycota</taxon>
        <taxon>Agaricomycotina</taxon>
        <taxon>Agaricomycetes</taxon>
        <taxon>Agaricomycetidae</taxon>
        <taxon>Agaricales</taxon>
        <taxon>Marasmiineae</taxon>
        <taxon>Omphalotaceae</taxon>
        <taxon>Lentinula</taxon>
    </lineage>
</organism>
<sequence>MILSFIRVSVTVQFQNHKWISPLFIGLFLMTWTMSRMPRNQPGGFHLVNFGNKYAHGLFRIIVKLEPFYDKWSQWQSYISCFSICWAYLAF</sequence>
<dbReference type="EMBL" id="JAOTPV010000003">
    <property type="protein sequence ID" value="KAJ4486239.1"/>
    <property type="molecule type" value="Genomic_DNA"/>
</dbReference>
<dbReference type="Proteomes" id="UP001150266">
    <property type="component" value="Unassembled WGS sequence"/>
</dbReference>